<evidence type="ECO:0000256" key="4">
    <source>
        <dbReference type="ARBA" id="ARBA00022777"/>
    </source>
</evidence>
<dbReference type="InterPro" id="IPR000890">
    <property type="entry name" value="Aliphatic_acid_kin_short-chain"/>
</dbReference>
<feature type="active site" description="Proton donor/acceptor" evidence="6">
    <location>
        <position position="150"/>
    </location>
</feature>
<reference evidence="8" key="2">
    <citation type="submission" date="2021-04" db="EMBL/GenBank/DDBJ databases">
        <authorList>
            <person name="Zhang T."/>
            <person name="Zhang Y."/>
            <person name="Lu D."/>
            <person name="Zuo D."/>
            <person name="Du Z."/>
        </authorList>
    </citation>
    <scope>NUCLEOTIDE SEQUENCE</scope>
    <source>
        <strain evidence="8">JR1</strain>
    </source>
</reference>
<dbReference type="NCBIfam" id="TIGR00016">
    <property type="entry name" value="ackA"/>
    <property type="match status" value="1"/>
</dbReference>
<keyword evidence="6" id="KW-0963">Cytoplasm</keyword>
<evidence type="ECO:0000256" key="7">
    <source>
        <dbReference type="RuleBase" id="RU003835"/>
    </source>
</evidence>
<dbReference type="PIRSF" id="PIRSF000722">
    <property type="entry name" value="Acetate_prop_kin"/>
    <property type="match status" value="1"/>
</dbReference>
<evidence type="ECO:0000256" key="5">
    <source>
        <dbReference type="ARBA" id="ARBA00022840"/>
    </source>
</evidence>
<comment type="catalytic activity">
    <reaction evidence="6">
        <text>acetate + ATP = acetyl phosphate + ADP</text>
        <dbReference type="Rhea" id="RHEA:11352"/>
        <dbReference type="ChEBI" id="CHEBI:22191"/>
        <dbReference type="ChEBI" id="CHEBI:30089"/>
        <dbReference type="ChEBI" id="CHEBI:30616"/>
        <dbReference type="ChEBI" id="CHEBI:456216"/>
        <dbReference type="EC" id="2.7.2.1"/>
    </reaction>
</comment>
<dbReference type="Gene3D" id="3.30.420.40">
    <property type="match status" value="2"/>
</dbReference>
<keyword evidence="6" id="KW-0479">Metal-binding</keyword>
<comment type="pathway">
    <text evidence="6">Metabolic intermediate biosynthesis; acetyl-CoA biosynthesis; acetyl-CoA from acetate: step 1/2.</text>
</comment>
<feature type="site" description="Transition state stabilizer" evidence="6">
    <location>
        <position position="243"/>
    </location>
</feature>
<feature type="site" description="Transition state stabilizer" evidence="6">
    <location>
        <position position="182"/>
    </location>
</feature>
<dbReference type="GO" id="GO:0006083">
    <property type="term" value="P:acetate metabolic process"/>
    <property type="evidence" value="ECO:0007669"/>
    <property type="project" value="TreeGrafter"/>
</dbReference>
<dbReference type="PROSITE" id="PS01076">
    <property type="entry name" value="ACETATE_KINASE_2"/>
    <property type="match status" value="1"/>
</dbReference>
<reference evidence="8" key="1">
    <citation type="journal article" date="2018" name="Int. J. Syst. Evol. Microbiol.">
        <title>Carboxylicivirga sediminis sp. nov., isolated from coastal sediment.</title>
        <authorList>
            <person name="Wang F.Q."/>
            <person name="Ren L.H."/>
            <person name="Zou R.J."/>
            <person name="Sun Y.Z."/>
            <person name="Liu X.J."/>
            <person name="Jiang F."/>
            <person name="Liu L.J."/>
        </authorList>
    </citation>
    <scope>NUCLEOTIDE SEQUENCE</scope>
    <source>
        <strain evidence="8">JR1</strain>
    </source>
</reference>
<comment type="caution">
    <text evidence="8">The sequence shown here is derived from an EMBL/GenBank/DDBJ whole genome shotgun (WGS) entry which is preliminary data.</text>
</comment>
<dbReference type="GO" id="GO:0008776">
    <property type="term" value="F:acetate kinase activity"/>
    <property type="evidence" value="ECO:0007669"/>
    <property type="project" value="UniProtKB-UniRule"/>
</dbReference>
<dbReference type="CDD" id="cd24010">
    <property type="entry name" value="ASKHA_NBD_AcK_PK"/>
    <property type="match status" value="1"/>
</dbReference>
<feature type="binding site" evidence="6">
    <location>
        <begin position="210"/>
        <end position="214"/>
    </location>
    <ligand>
        <name>ATP</name>
        <dbReference type="ChEBI" id="CHEBI:30616"/>
    </ligand>
</feature>
<comment type="similarity">
    <text evidence="1 6 7">Belongs to the acetokinase family.</text>
</comment>
<keyword evidence="4 6" id="KW-0418">Kinase</keyword>
<name>A0A941F8B0_9BACT</name>
<dbReference type="GO" id="GO:0005524">
    <property type="term" value="F:ATP binding"/>
    <property type="evidence" value="ECO:0007669"/>
    <property type="project" value="UniProtKB-KW"/>
</dbReference>
<evidence type="ECO:0000313" key="9">
    <source>
        <dbReference type="Proteomes" id="UP000679220"/>
    </source>
</evidence>
<dbReference type="GO" id="GO:0005737">
    <property type="term" value="C:cytoplasm"/>
    <property type="evidence" value="ECO:0007669"/>
    <property type="project" value="UniProtKB-SubCell"/>
</dbReference>
<feature type="binding site" evidence="6">
    <location>
        <position position="387"/>
    </location>
    <ligand>
        <name>Mg(2+)</name>
        <dbReference type="ChEBI" id="CHEBI:18420"/>
    </ligand>
</feature>
<dbReference type="Proteomes" id="UP000679220">
    <property type="component" value="Unassembled WGS sequence"/>
</dbReference>
<keyword evidence="9" id="KW-1185">Reference proteome</keyword>
<dbReference type="EC" id="2.7.2.1" evidence="6"/>
<dbReference type="SUPFAM" id="SSF53067">
    <property type="entry name" value="Actin-like ATPase domain"/>
    <property type="match status" value="2"/>
</dbReference>
<dbReference type="GO" id="GO:0006085">
    <property type="term" value="P:acetyl-CoA biosynthetic process"/>
    <property type="evidence" value="ECO:0007669"/>
    <property type="project" value="UniProtKB-UniRule"/>
</dbReference>
<dbReference type="PANTHER" id="PTHR21060">
    <property type="entry name" value="ACETATE KINASE"/>
    <property type="match status" value="1"/>
</dbReference>
<comment type="cofactor">
    <cofactor evidence="6">
        <name>Mg(2+)</name>
        <dbReference type="ChEBI" id="CHEBI:18420"/>
    </cofactor>
    <cofactor evidence="6">
        <name>Mn(2+)</name>
        <dbReference type="ChEBI" id="CHEBI:29035"/>
    </cofactor>
    <text evidence="6">Mg(2+). Can also accept Mn(2+).</text>
</comment>
<sequence length="405" mass="43892">MKILVLNCGSSSIKYQLFNMAESDWGVLAAGVVEKIGLKGSFLKHQKEGNEKVLLEGEILDHQTGIDYILGVLVSERHGCIKSLEEIDAVGHRVVHGGEEFNSSVFITNDVVRKMEECIDLAPLHNPPNLKGIEAITQLLPSVPQCGVFDTAFHQTMPKEAYMYAIPQSLYKKYGIRRYGFHGTSHRYVSKRACEILGVDYNTQKIISCHLGNGASICAIKNGESVDTSMGFTPLEGLVMGTRAGDLDLGAVTYIMDKELIGTRSASVLFNKHSGMLGLTGISSDMREIESAASEGHDGALLGLKIYDYRIKKYIGSYAAAMGGVDVIIFTGGIGENGDSTRAGICEGLEFLGVEVDPAKNKGMRGEEQVISPDNAKVKVMVVPTNEELVIAQDTKAIVEELANR</sequence>
<keyword evidence="6" id="KW-0460">Magnesium</keyword>
<evidence type="ECO:0000256" key="6">
    <source>
        <dbReference type="HAMAP-Rule" id="MF_00020"/>
    </source>
</evidence>
<evidence type="ECO:0000256" key="1">
    <source>
        <dbReference type="ARBA" id="ARBA00008748"/>
    </source>
</evidence>
<organism evidence="8 9">
    <name type="scientific">Carboxylicivirga sediminis</name>
    <dbReference type="NCBI Taxonomy" id="2006564"/>
    <lineage>
        <taxon>Bacteria</taxon>
        <taxon>Pseudomonadati</taxon>
        <taxon>Bacteroidota</taxon>
        <taxon>Bacteroidia</taxon>
        <taxon>Marinilabiliales</taxon>
        <taxon>Marinilabiliaceae</taxon>
        <taxon>Carboxylicivirga</taxon>
    </lineage>
</organism>
<feature type="binding site" evidence="6">
    <location>
        <begin position="333"/>
        <end position="337"/>
    </location>
    <ligand>
        <name>ATP</name>
        <dbReference type="ChEBI" id="CHEBI:30616"/>
    </ligand>
</feature>
<keyword evidence="3 6" id="KW-0547">Nucleotide-binding</keyword>
<dbReference type="InterPro" id="IPR043129">
    <property type="entry name" value="ATPase_NBD"/>
</dbReference>
<dbReference type="InterPro" id="IPR004372">
    <property type="entry name" value="Ac/propionate_kinase"/>
</dbReference>
<dbReference type="GO" id="GO:0000287">
    <property type="term" value="F:magnesium ion binding"/>
    <property type="evidence" value="ECO:0007669"/>
    <property type="project" value="UniProtKB-UniRule"/>
</dbReference>
<dbReference type="Pfam" id="PF00871">
    <property type="entry name" value="Acetate_kinase"/>
    <property type="match status" value="1"/>
</dbReference>
<feature type="binding site" evidence="6">
    <location>
        <position position="14"/>
    </location>
    <ligand>
        <name>ATP</name>
        <dbReference type="ChEBI" id="CHEBI:30616"/>
    </ligand>
</feature>
<feature type="binding site" evidence="6">
    <location>
        <begin position="285"/>
        <end position="287"/>
    </location>
    <ligand>
        <name>ATP</name>
        <dbReference type="ChEBI" id="CHEBI:30616"/>
    </ligand>
</feature>
<dbReference type="EMBL" id="JAGTAR010000035">
    <property type="protein sequence ID" value="MBR8537593.1"/>
    <property type="molecule type" value="Genomic_DNA"/>
</dbReference>
<dbReference type="InterPro" id="IPR023865">
    <property type="entry name" value="Aliphatic_acid_kinase_CS"/>
</dbReference>
<comment type="function">
    <text evidence="6">Catalyzes the formation of acetyl phosphate from acetate and ATP. Can also catalyze the reverse reaction.</text>
</comment>
<dbReference type="PROSITE" id="PS01075">
    <property type="entry name" value="ACETATE_KINASE_1"/>
    <property type="match status" value="1"/>
</dbReference>
<evidence type="ECO:0000256" key="2">
    <source>
        <dbReference type="ARBA" id="ARBA00022679"/>
    </source>
</evidence>
<comment type="subcellular location">
    <subcellularLocation>
        <location evidence="6">Cytoplasm</location>
    </subcellularLocation>
</comment>
<keyword evidence="2 6" id="KW-0808">Transferase</keyword>
<protein>
    <recommendedName>
        <fullName evidence="6">Acetate kinase</fullName>
        <ecNumber evidence="6">2.7.2.1</ecNumber>
    </recommendedName>
    <alternativeName>
        <fullName evidence="6">Acetokinase</fullName>
    </alternativeName>
</protein>
<dbReference type="PRINTS" id="PR00471">
    <property type="entry name" value="ACETATEKNASE"/>
</dbReference>
<keyword evidence="5 6" id="KW-0067">ATP-binding</keyword>
<proteinExistence type="inferred from homology"/>
<gene>
    <name evidence="6" type="primary">ackA</name>
    <name evidence="8" type="ORF">KDU71_18635</name>
</gene>
<feature type="binding site" evidence="6">
    <location>
        <position position="7"/>
    </location>
    <ligand>
        <name>Mg(2+)</name>
        <dbReference type="ChEBI" id="CHEBI:18420"/>
    </ligand>
</feature>
<evidence type="ECO:0000256" key="3">
    <source>
        <dbReference type="ARBA" id="ARBA00022741"/>
    </source>
</evidence>
<evidence type="ECO:0000313" key="8">
    <source>
        <dbReference type="EMBL" id="MBR8537593.1"/>
    </source>
</evidence>
<dbReference type="RefSeq" id="WP_212192617.1">
    <property type="nucleotide sequence ID" value="NZ_JAGTAR010000035.1"/>
</dbReference>
<dbReference type="AlphaFoldDB" id="A0A941F8B0"/>
<comment type="subunit">
    <text evidence="6">Homodimer.</text>
</comment>
<dbReference type="HAMAP" id="MF_00020">
    <property type="entry name" value="Acetate_kinase"/>
    <property type="match status" value="1"/>
</dbReference>
<dbReference type="PANTHER" id="PTHR21060:SF15">
    <property type="entry name" value="ACETATE KINASE-RELATED"/>
    <property type="match status" value="1"/>
</dbReference>
<accession>A0A941F8B0</accession>
<feature type="binding site" evidence="6">
    <location>
        <position position="93"/>
    </location>
    <ligand>
        <name>substrate</name>
    </ligand>
</feature>